<proteinExistence type="predicted"/>
<dbReference type="EMBL" id="BMMU01000004">
    <property type="protein sequence ID" value="GGJ23085.1"/>
    <property type="molecule type" value="Genomic_DNA"/>
</dbReference>
<name>A0A917NTA2_9ACTN</name>
<dbReference type="AlphaFoldDB" id="A0A917NTA2"/>
<gene>
    <name evidence="1" type="ORF">GCM10012282_19490</name>
</gene>
<organism evidence="1 2">
    <name type="scientific">Streptomyces lacrimifluminis</name>
    <dbReference type="NCBI Taxonomy" id="1500077"/>
    <lineage>
        <taxon>Bacteria</taxon>
        <taxon>Bacillati</taxon>
        <taxon>Actinomycetota</taxon>
        <taxon>Actinomycetes</taxon>
        <taxon>Kitasatosporales</taxon>
        <taxon>Streptomycetaceae</taxon>
        <taxon>Streptomyces</taxon>
    </lineage>
</organism>
<dbReference type="RefSeq" id="WP_189146857.1">
    <property type="nucleotide sequence ID" value="NZ_BAABER010000001.1"/>
</dbReference>
<evidence type="ECO:0000313" key="2">
    <source>
        <dbReference type="Proteomes" id="UP000625682"/>
    </source>
</evidence>
<accession>A0A917NTA2</accession>
<keyword evidence="2" id="KW-1185">Reference proteome</keyword>
<sequence>MAEPTQTPDTSNTYGSYGYCAWHQAFASGVRLIQVQEQGSGAGGGAFACRPCRDSYGLVPFADRPL</sequence>
<evidence type="ECO:0000313" key="1">
    <source>
        <dbReference type="EMBL" id="GGJ23085.1"/>
    </source>
</evidence>
<protein>
    <submittedName>
        <fullName evidence="1">Uncharacterized protein</fullName>
    </submittedName>
</protein>
<reference evidence="1" key="1">
    <citation type="journal article" date="2014" name="Int. J. Syst. Evol. Microbiol.">
        <title>Complete genome sequence of Corynebacterium casei LMG S-19264T (=DSM 44701T), isolated from a smear-ripened cheese.</title>
        <authorList>
            <consortium name="US DOE Joint Genome Institute (JGI-PGF)"/>
            <person name="Walter F."/>
            <person name="Albersmeier A."/>
            <person name="Kalinowski J."/>
            <person name="Ruckert C."/>
        </authorList>
    </citation>
    <scope>NUCLEOTIDE SEQUENCE</scope>
    <source>
        <strain evidence="1">CGMCC 4.7272</strain>
    </source>
</reference>
<comment type="caution">
    <text evidence="1">The sequence shown here is derived from an EMBL/GenBank/DDBJ whole genome shotgun (WGS) entry which is preliminary data.</text>
</comment>
<dbReference type="Proteomes" id="UP000625682">
    <property type="component" value="Unassembled WGS sequence"/>
</dbReference>
<reference evidence="1" key="2">
    <citation type="submission" date="2020-09" db="EMBL/GenBank/DDBJ databases">
        <authorList>
            <person name="Sun Q."/>
            <person name="Zhou Y."/>
        </authorList>
    </citation>
    <scope>NUCLEOTIDE SEQUENCE</scope>
    <source>
        <strain evidence="1">CGMCC 4.7272</strain>
    </source>
</reference>